<comment type="caution">
    <text evidence="10">The sequence shown here is derived from an EMBL/GenBank/DDBJ whole genome shotgun (WGS) entry which is preliminary data.</text>
</comment>
<protein>
    <submittedName>
        <fullName evidence="10">Sigma 54-interacting transcriptional regulator</fullName>
    </submittedName>
</protein>
<name>A0A9X2MJ34_9FIRM</name>
<accession>A0A9X2MJ34</accession>
<dbReference type="InterPro" id="IPR025943">
    <property type="entry name" value="Sigma_54_int_dom_ATP-bd_2"/>
</dbReference>
<keyword evidence="2" id="KW-0067">ATP-binding</keyword>
<dbReference type="FunFam" id="3.40.50.300:FF:000006">
    <property type="entry name" value="DNA-binding transcriptional regulator NtrC"/>
    <property type="match status" value="1"/>
</dbReference>
<feature type="domain" description="PAS" evidence="8">
    <location>
        <begin position="70"/>
        <end position="123"/>
    </location>
</feature>
<dbReference type="PROSITE" id="PS50112">
    <property type="entry name" value="PAS"/>
    <property type="match status" value="1"/>
</dbReference>
<evidence type="ECO:0000259" key="7">
    <source>
        <dbReference type="PROSITE" id="PS50045"/>
    </source>
</evidence>
<evidence type="ECO:0000256" key="4">
    <source>
        <dbReference type="ARBA" id="ARBA00023125"/>
    </source>
</evidence>
<dbReference type="InterPro" id="IPR027417">
    <property type="entry name" value="P-loop_NTPase"/>
</dbReference>
<dbReference type="SUPFAM" id="SSF52540">
    <property type="entry name" value="P-loop containing nucleoside triphosphate hydrolases"/>
    <property type="match status" value="1"/>
</dbReference>
<dbReference type="InterPro" id="IPR058031">
    <property type="entry name" value="AAA_lid_NorR"/>
</dbReference>
<dbReference type="PROSITE" id="PS50045">
    <property type="entry name" value="SIGMA54_INTERACT_4"/>
    <property type="match status" value="1"/>
</dbReference>
<dbReference type="GO" id="GO:0006355">
    <property type="term" value="P:regulation of DNA-templated transcription"/>
    <property type="evidence" value="ECO:0007669"/>
    <property type="project" value="InterPro"/>
</dbReference>
<dbReference type="Pfam" id="PF13426">
    <property type="entry name" value="PAS_9"/>
    <property type="match status" value="2"/>
</dbReference>
<evidence type="ECO:0000256" key="2">
    <source>
        <dbReference type="ARBA" id="ARBA00022840"/>
    </source>
</evidence>
<dbReference type="Proteomes" id="UP001142078">
    <property type="component" value="Unassembled WGS sequence"/>
</dbReference>
<dbReference type="SMART" id="SM00382">
    <property type="entry name" value="AAA"/>
    <property type="match status" value="1"/>
</dbReference>
<dbReference type="Gene3D" id="1.10.8.60">
    <property type="match status" value="1"/>
</dbReference>
<dbReference type="Gene3D" id="1.10.10.60">
    <property type="entry name" value="Homeodomain-like"/>
    <property type="match status" value="1"/>
</dbReference>
<feature type="coiled-coil region" evidence="6">
    <location>
        <begin position="180"/>
        <end position="207"/>
    </location>
</feature>
<dbReference type="Pfam" id="PF00158">
    <property type="entry name" value="Sigma54_activat"/>
    <property type="match status" value="1"/>
</dbReference>
<keyword evidence="6" id="KW-0175">Coiled coil</keyword>
<dbReference type="PROSITE" id="PS00676">
    <property type="entry name" value="SIGMA54_INTERACT_2"/>
    <property type="match status" value="1"/>
</dbReference>
<evidence type="ECO:0000259" key="8">
    <source>
        <dbReference type="PROSITE" id="PS50112"/>
    </source>
</evidence>
<keyword evidence="5" id="KW-0804">Transcription</keyword>
<reference evidence="10" key="1">
    <citation type="submission" date="2022-07" db="EMBL/GenBank/DDBJ databases">
        <title>Enhanced cultured diversity of the mouse gut microbiota enables custom-made synthetic communities.</title>
        <authorList>
            <person name="Afrizal A."/>
        </authorList>
    </citation>
    <scope>NUCLEOTIDE SEQUENCE</scope>
    <source>
        <strain evidence="10">DSM 29482</strain>
    </source>
</reference>
<dbReference type="CDD" id="cd00130">
    <property type="entry name" value="PAS"/>
    <property type="match status" value="1"/>
</dbReference>
<dbReference type="InterPro" id="IPR003593">
    <property type="entry name" value="AAA+_ATPase"/>
</dbReference>
<dbReference type="InterPro" id="IPR035965">
    <property type="entry name" value="PAS-like_dom_sf"/>
</dbReference>
<dbReference type="PROSITE" id="PS00688">
    <property type="entry name" value="SIGMA54_INTERACT_3"/>
    <property type="match status" value="1"/>
</dbReference>
<dbReference type="InterPro" id="IPR025662">
    <property type="entry name" value="Sigma_54_int_dom_ATP-bd_1"/>
</dbReference>
<dbReference type="RefSeq" id="WP_042678607.1">
    <property type="nucleotide sequence ID" value="NZ_CABKTM010000007.1"/>
</dbReference>
<dbReference type="PROSITE" id="PS50113">
    <property type="entry name" value="PAC"/>
    <property type="match status" value="1"/>
</dbReference>
<feature type="domain" description="PAC" evidence="9">
    <location>
        <begin position="139"/>
        <end position="189"/>
    </location>
</feature>
<dbReference type="NCBIfam" id="TIGR00229">
    <property type="entry name" value="sensory_box"/>
    <property type="match status" value="1"/>
</dbReference>
<proteinExistence type="predicted"/>
<evidence type="ECO:0000313" key="11">
    <source>
        <dbReference type="Proteomes" id="UP001142078"/>
    </source>
</evidence>
<dbReference type="PANTHER" id="PTHR32071">
    <property type="entry name" value="TRANSCRIPTIONAL REGULATORY PROTEIN"/>
    <property type="match status" value="1"/>
</dbReference>
<evidence type="ECO:0000259" key="9">
    <source>
        <dbReference type="PROSITE" id="PS50113"/>
    </source>
</evidence>
<gene>
    <name evidence="10" type="ORF">NSA23_10725</name>
</gene>
<dbReference type="OrthoDB" id="5411866at2"/>
<dbReference type="PANTHER" id="PTHR32071:SF57">
    <property type="entry name" value="C4-DICARBOXYLATE TRANSPORT TRANSCRIPTIONAL REGULATORY PROTEIN DCTD"/>
    <property type="match status" value="1"/>
</dbReference>
<dbReference type="InterPro" id="IPR000014">
    <property type="entry name" value="PAS"/>
</dbReference>
<evidence type="ECO:0000256" key="1">
    <source>
        <dbReference type="ARBA" id="ARBA00022741"/>
    </source>
</evidence>
<dbReference type="InterPro" id="IPR025944">
    <property type="entry name" value="Sigma_54_int_dom_CS"/>
</dbReference>
<keyword evidence="3" id="KW-0805">Transcription regulation</keyword>
<dbReference type="GO" id="GO:0005524">
    <property type="term" value="F:ATP binding"/>
    <property type="evidence" value="ECO:0007669"/>
    <property type="project" value="UniProtKB-KW"/>
</dbReference>
<dbReference type="SMART" id="SM00091">
    <property type="entry name" value="PAS"/>
    <property type="match status" value="2"/>
</dbReference>
<evidence type="ECO:0000256" key="5">
    <source>
        <dbReference type="ARBA" id="ARBA00023163"/>
    </source>
</evidence>
<dbReference type="EMBL" id="JANJZL010000007">
    <property type="protein sequence ID" value="MCR2044584.1"/>
    <property type="molecule type" value="Genomic_DNA"/>
</dbReference>
<keyword evidence="1" id="KW-0547">Nucleotide-binding</keyword>
<dbReference type="Gene3D" id="3.40.50.300">
    <property type="entry name" value="P-loop containing nucleotide triphosphate hydrolases"/>
    <property type="match status" value="1"/>
</dbReference>
<dbReference type="Gene3D" id="3.30.450.20">
    <property type="entry name" value="PAS domain"/>
    <property type="match status" value="1"/>
</dbReference>
<dbReference type="Pfam" id="PF25601">
    <property type="entry name" value="AAA_lid_14"/>
    <property type="match status" value="1"/>
</dbReference>
<dbReference type="SUPFAM" id="SSF55785">
    <property type="entry name" value="PYP-like sensor domain (PAS domain)"/>
    <property type="match status" value="1"/>
</dbReference>
<feature type="domain" description="Sigma-54 factor interaction" evidence="7">
    <location>
        <begin position="213"/>
        <end position="442"/>
    </location>
</feature>
<evidence type="ECO:0000256" key="3">
    <source>
        <dbReference type="ARBA" id="ARBA00023015"/>
    </source>
</evidence>
<dbReference type="InterPro" id="IPR002078">
    <property type="entry name" value="Sigma_54_int"/>
</dbReference>
<sequence>MASIYSSGIIITDNDGNIIDYNSVMKSILSEKEILNTNISSHLKELKNYQVFISKCEKYNIIIIRIEKEMNAFLEYVLDNSYDEIFVTDGKGIVLYCNQAFEKHYGLSKQEVLGKDVQFLEEQGIVDRILVHRVIESKQTITFEQHTATGKTIMNTIKPILDDKDEVIYVVENCRDISKQTQLKRALEQKNQEIKDYETKLKYFNTLDDKDFIEFQSKSMKKLNATIRKLSFRDVNLLLLGESGTGKTYLANKIHDLSLRANKPFVTINCTTIPEKLIESELFGYEKGSFTGASTRGKEGLVQQAHTGTLFLDEIGELPITTQSKLLQLVQEKTYIPIGSVYPKTIDVRIIAATNKNLKKLIKEGKFREDLYYRLALGVIYIPSLRERPEDIIQLIDYYLELFNKKYDMEVQLSKEVLDIFKKHSWPGNIRELEHLLEFLVVDASSPNEIIHKHSLPNNIIKETKKIVNQNNYIFYESIPEYNEATSLNEKINSFEGKIIRYAYDKLQSSYKVADYLQISQSTAHRLINKHCKKERA</sequence>
<keyword evidence="4" id="KW-0238">DNA-binding</keyword>
<dbReference type="AlphaFoldDB" id="A0A9X2MJ34"/>
<evidence type="ECO:0000256" key="6">
    <source>
        <dbReference type="SAM" id="Coils"/>
    </source>
</evidence>
<keyword evidence="11" id="KW-1185">Reference proteome</keyword>
<dbReference type="GO" id="GO:0003677">
    <property type="term" value="F:DNA binding"/>
    <property type="evidence" value="ECO:0007669"/>
    <property type="project" value="UniProtKB-KW"/>
</dbReference>
<dbReference type="InterPro" id="IPR000700">
    <property type="entry name" value="PAS-assoc_C"/>
</dbReference>
<organism evidence="10 11">
    <name type="scientific">Anaerosalibacter massiliensis</name>
    <dbReference type="NCBI Taxonomy" id="1347392"/>
    <lineage>
        <taxon>Bacteria</taxon>
        <taxon>Bacillati</taxon>
        <taxon>Bacillota</taxon>
        <taxon>Tissierellia</taxon>
        <taxon>Tissierellales</taxon>
        <taxon>Sporanaerobacteraceae</taxon>
        <taxon>Anaerosalibacter</taxon>
    </lineage>
</organism>
<evidence type="ECO:0000313" key="10">
    <source>
        <dbReference type="EMBL" id="MCR2044584.1"/>
    </source>
</evidence>
<dbReference type="CDD" id="cd00009">
    <property type="entry name" value="AAA"/>
    <property type="match status" value="1"/>
</dbReference>
<dbReference type="PROSITE" id="PS00675">
    <property type="entry name" value="SIGMA54_INTERACT_1"/>
    <property type="match status" value="1"/>
</dbReference>